<dbReference type="AlphaFoldDB" id="A0A7J9NVC2"/>
<accession>A0A7J9NVC2</accession>
<evidence type="ECO:0000313" key="1">
    <source>
        <dbReference type="EMBL" id="MBA2851619.1"/>
    </source>
</evidence>
<protein>
    <submittedName>
        <fullName evidence="1">Uncharacterized protein</fullName>
    </submittedName>
</protein>
<sequence>MSMKRNVMVEYPPYLFTRGNKIYHVHTIESINGIAYLTTSVPFNGLKHGANNVKHEHIHSLLTVCDAYVDTVIGRRLTPDIPFVVNGYPYMKCKLKCVYKIDGNLIFRDAQDGLYTLPDTDFEFYDEYMAINGYITTIEDDFTVEIIRGYFTTDVIVKLETDVNVEKILAHDVYSDEVDLGLTYYEARKL</sequence>
<evidence type="ECO:0000313" key="2">
    <source>
        <dbReference type="Proteomes" id="UP000564425"/>
    </source>
</evidence>
<dbReference type="Proteomes" id="UP000564425">
    <property type="component" value="Unassembled WGS sequence"/>
</dbReference>
<organism evidence="1 2">
    <name type="scientific">Methanococcus maripaludis</name>
    <name type="common">Methanococcus deltae</name>
    <dbReference type="NCBI Taxonomy" id="39152"/>
    <lineage>
        <taxon>Archaea</taxon>
        <taxon>Methanobacteriati</taxon>
        <taxon>Methanobacteriota</taxon>
        <taxon>Methanomada group</taxon>
        <taxon>Methanococci</taxon>
        <taxon>Methanococcales</taxon>
        <taxon>Methanococcaceae</taxon>
        <taxon>Methanococcus</taxon>
    </lineage>
</organism>
<reference evidence="1 2" key="1">
    <citation type="submission" date="2020-07" db="EMBL/GenBank/DDBJ databases">
        <title>Genomic Encyclopedia of Type Strains, Phase IV (KMG-V): Genome sequencing to study the core and pangenomes of soil and plant-associated prokaryotes.</title>
        <authorList>
            <person name="Whitman W."/>
        </authorList>
    </citation>
    <scope>NUCLEOTIDE SEQUENCE [LARGE SCALE GENOMIC DNA]</scope>
    <source>
        <strain evidence="1 2">A1</strain>
    </source>
</reference>
<comment type="caution">
    <text evidence="1">The sequence shown here is derived from an EMBL/GenBank/DDBJ whole genome shotgun (WGS) entry which is preliminary data.</text>
</comment>
<gene>
    <name evidence="1" type="ORF">HNP86_001778</name>
</gene>
<dbReference type="RefSeq" id="WP_181501445.1">
    <property type="nucleotide sequence ID" value="NZ_JACDUH010000003.1"/>
</dbReference>
<proteinExistence type="predicted"/>
<name>A0A7J9NVC2_METMI</name>
<dbReference type="EMBL" id="JACDUH010000003">
    <property type="protein sequence ID" value="MBA2851619.1"/>
    <property type="molecule type" value="Genomic_DNA"/>
</dbReference>